<gene>
    <name evidence="4 5" type="primary">LOC107219280</name>
</gene>
<evidence type="ECO:0000313" key="5">
    <source>
        <dbReference type="RefSeq" id="XP_046595279.1"/>
    </source>
</evidence>
<keyword evidence="1" id="KW-0472">Membrane</keyword>
<name>A0A6J0BDJ6_NEOLC</name>
<dbReference type="InterPro" id="IPR001199">
    <property type="entry name" value="Cyt_B5-like_heme/steroid-bd"/>
</dbReference>
<feature type="transmembrane region" description="Helical" evidence="1">
    <location>
        <begin position="165"/>
        <end position="183"/>
    </location>
</feature>
<evidence type="ECO:0000313" key="3">
    <source>
        <dbReference type="Proteomes" id="UP000829291"/>
    </source>
</evidence>
<dbReference type="Gene3D" id="3.10.120.10">
    <property type="entry name" value="Cytochrome b5-like heme/steroid binding domain"/>
    <property type="match status" value="1"/>
</dbReference>
<dbReference type="Pfam" id="PF00487">
    <property type="entry name" value="FA_desaturase"/>
    <property type="match status" value="1"/>
</dbReference>
<dbReference type="PANTHER" id="PTHR16740">
    <property type="entry name" value="CYTOCHROME B5-RELATED PROTEIN-RELATED"/>
    <property type="match status" value="1"/>
</dbReference>
<dbReference type="InterPro" id="IPR036400">
    <property type="entry name" value="Cyt_B5-like_heme/steroid_sf"/>
</dbReference>
<keyword evidence="1" id="KW-1133">Transmembrane helix</keyword>
<proteinExistence type="predicted"/>
<dbReference type="SUPFAM" id="SSF55856">
    <property type="entry name" value="Cytochrome b5-like heme/steroid binding domain"/>
    <property type="match status" value="1"/>
</dbReference>
<dbReference type="InterPro" id="IPR053100">
    <property type="entry name" value="Cytochrome_b5-related"/>
</dbReference>
<feature type="transmembrane region" description="Helical" evidence="1">
    <location>
        <begin position="140"/>
        <end position="159"/>
    </location>
</feature>
<dbReference type="AlphaFoldDB" id="A0A6J0BDJ6"/>
<reference evidence="4" key="1">
    <citation type="submission" date="2025-04" db="UniProtKB">
        <authorList>
            <consortium name="RefSeq"/>
        </authorList>
    </citation>
    <scope>IDENTIFICATION</scope>
    <source>
        <tissue evidence="5">Thorax and Abdomen</tissue>
        <tissue evidence="4">Whole body</tissue>
    </source>
</reference>
<dbReference type="GO" id="GO:0006629">
    <property type="term" value="P:lipid metabolic process"/>
    <property type="evidence" value="ECO:0007669"/>
    <property type="project" value="InterPro"/>
</dbReference>
<dbReference type="RefSeq" id="XP_015512950.1">
    <property type="nucleotide sequence ID" value="XM_015657464.1"/>
</dbReference>
<evidence type="ECO:0000256" key="1">
    <source>
        <dbReference type="SAM" id="Phobius"/>
    </source>
</evidence>
<dbReference type="InterPro" id="IPR005804">
    <property type="entry name" value="FA_desaturase_dom"/>
</dbReference>
<dbReference type="InParanoid" id="A0A6J0BDJ6"/>
<sequence>MTAKKMESTLIGLKYPSERGAGLKTGAGWLKGKRLDDGAEGLWRIGDKLYDLDGWARNHPGGSEWITLTQGTDITEAFEAHHVTLLAERLLPEFYVREATAPRSCPFTFKPDGFYRIFKERAREALKDVDFHRPTKTSNLIADFLFATTLLLCTTAAATQSWITIVASGIFLTWTLNAGHNYMHQRDNYRMWYMDLSPMSSKEWRIFHALSHHLYTNTLLDLEIIMFEPIFHLLPRKDKGLIPRNFAWLYSPLVYSLTYFIHAIKRIYSVFWEFGEPELRDAVPFLIPTLMCFVAPPLTAFITWAKVIFIASCHFSLVGLNAAHHHPDIYHDGDARREDTDWGLAQLDAVRDRVEIEPSIFLILTHYGSHTLHHLLPTVDHAYLHLCQPAFEQTCKEFGVSTELWTQWKLLKGQFKQLGNVEPKNTPNMR</sequence>
<feature type="transmembrane region" description="Helical" evidence="1">
    <location>
        <begin position="246"/>
        <end position="265"/>
    </location>
</feature>
<dbReference type="Pfam" id="PF00173">
    <property type="entry name" value="Cyt-b5"/>
    <property type="match status" value="1"/>
</dbReference>
<dbReference type="PANTHER" id="PTHR16740:SF1">
    <property type="entry name" value="CYTOCHROME B5-RELATED PROTEIN-RELATED"/>
    <property type="match status" value="1"/>
</dbReference>
<evidence type="ECO:0000313" key="4">
    <source>
        <dbReference type="RefSeq" id="XP_015512950.1"/>
    </source>
</evidence>
<keyword evidence="1" id="KW-0812">Transmembrane</keyword>
<protein>
    <submittedName>
        <fullName evidence="4 5">Cytochrome b5-related protein</fullName>
    </submittedName>
</protein>
<dbReference type="PROSITE" id="PS50255">
    <property type="entry name" value="CYTOCHROME_B5_2"/>
    <property type="match status" value="1"/>
</dbReference>
<feature type="domain" description="Cytochrome b5 heme-binding" evidence="2">
    <location>
        <begin position="46"/>
        <end position="100"/>
    </location>
</feature>
<evidence type="ECO:0000259" key="2">
    <source>
        <dbReference type="PROSITE" id="PS50255"/>
    </source>
</evidence>
<dbReference type="GeneID" id="107219280"/>
<feature type="transmembrane region" description="Helical" evidence="1">
    <location>
        <begin position="285"/>
        <end position="305"/>
    </location>
</feature>
<accession>A0A6J0BDJ6</accession>
<dbReference type="KEGG" id="nlo:107219280"/>
<organism evidence="3 4">
    <name type="scientific">Neodiprion lecontei</name>
    <name type="common">Redheaded pine sawfly</name>
    <dbReference type="NCBI Taxonomy" id="441921"/>
    <lineage>
        <taxon>Eukaryota</taxon>
        <taxon>Metazoa</taxon>
        <taxon>Ecdysozoa</taxon>
        <taxon>Arthropoda</taxon>
        <taxon>Hexapoda</taxon>
        <taxon>Insecta</taxon>
        <taxon>Pterygota</taxon>
        <taxon>Neoptera</taxon>
        <taxon>Endopterygota</taxon>
        <taxon>Hymenoptera</taxon>
        <taxon>Tenthredinoidea</taxon>
        <taxon>Diprionidae</taxon>
        <taxon>Diprioninae</taxon>
        <taxon>Neodiprion</taxon>
    </lineage>
</organism>
<dbReference type="OrthoDB" id="260519at2759"/>
<keyword evidence="3" id="KW-1185">Reference proteome</keyword>
<dbReference type="Proteomes" id="UP000829291">
    <property type="component" value="Chromosome 5"/>
</dbReference>
<dbReference type="RefSeq" id="XP_046595279.1">
    <property type="nucleotide sequence ID" value="XM_046739323.1"/>
</dbReference>
<dbReference type="FunCoup" id="A0A6J0BDJ6">
    <property type="interactions" value="568"/>
</dbReference>